<dbReference type="GO" id="GO:0045893">
    <property type="term" value="P:positive regulation of DNA-templated transcription"/>
    <property type="evidence" value="ECO:0007669"/>
    <property type="project" value="TreeGrafter"/>
</dbReference>
<evidence type="ECO:0000256" key="1">
    <source>
        <dbReference type="ARBA" id="ARBA00004123"/>
    </source>
</evidence>
<keyword evidence="14" id="KW-1185">Reference proteome</keyword>
<dbReference type="EMBL" id="JAHRHJ020000003">
    <property type="protein sequence ID" value="KAH9322816.1"/>
    <property type="molecule type" value="Genomic_DNA"/>
</dbReference>
<feature type="compositionally biased region" description="Acidic residues" evidence="11">
    <location>
        <begin position="277"/>
        <end position="287"/>
    </location>
</feature>
<dbReference type="SUPFAM" id="SSF46689">
    <property type="entry name" value="Homeodomain-like"/>
    <property type="match status" value="1"/>
</dbReference>
<keyword evidence="2" id="KW-0805">Transcription regulation</keyword>
<name>A0AA38GGR3_TAXCH</name>
<keyword evidence="3 8" id="KW-0238">DNA-binding</keyword>
<feature type="compositionally biased region" description="Polar residues" evidence="11">
    <location>
        <begin position="256"/>
        <end position="266"/>
    </location>
</feature>
<dbReference type="FunFam" id="1.10.10.60:FF:000159">
    <property type="entry name" value="Homeobox-leucine zipper protein HAT5"/>
    <property type="match status" value="1"/>
</dbReference>
<evidence type="ECO:0000256" key="7">
    <source>
        <dbReference type="ARBA" id="ARBA00025748"/>
    </source>
</evidence>
<feature type="coiled-coil region" evidence="10">
    <location>
        <begin position="137"/>
        <end position="178"/>
    </location>
</feature>
<evidence type="ECO:0000256" key="8">
    <source>
        <dbReference type="PROSITE-ProRule" id="PRU00108"/>
    </source>
</evidence>
<keyword evidence="10" id="KW-0175">Coiled coil</keyword>
<dbReference type="InterPro" id="IPR000047">
    <property type="entry name" value="HTH_motif"/>
</dbReference>
<evidence type="ECO:0000259" key="12">
    <source>
        <dbReference type="PROSITE" id="PS50071"/>
    </source>
</evidence>
<dbReference type="CDD" id="cd00086">
    <property type="entry name" value="homeodomain"/>
    <property type="match status" value="1"/>
</dbReference>
<dbReference type="PRINTS" id="PR00031">
    <property type="entry name" value="HTHREPRESSR"/>
</dbReference>
<gene>
    <name evidence="13" type="ORF">KI387_017455</name>
</gene>
<feature type="DNA-binding region" description="Homeobox" evidence="8">
    <location>
        <begin position="80"/>
        <end position="139"/>
    </location>
</feature>
<dbReference type="InterPro" id="IPR017970">
    <property type="entry name" value="Homeobox_CS"/>
</dbReference>
<dbReference type="AlphaFoldDB" id="A0AA38GGR3"/>
<keyword evidence="5" id="KW-0804">Transcription</keyword>
<dbReference type="PANTHER" id="PTHR24326:SF606">
    <property type="entry name" value="HOMEOBOX-LEUCINE ZIPPER PROTEIN ATHB-54"/>
    <property type="match status" value="1"/>
</dbReference>
<evidence type="ECO:0000256" key="11">
    <source>
        <dbReference type="SAM" id="MobiDB-lite"/>
    </source>
</evidence>
<dbReference type="InterPro" id="IPR045224">
    <property type="entry name" value="HDZip_class_I_plant"/>
</dbReference>
<dbReference type="GO" id="GO:0005634">
    <property type="term" value="C:nucleus"/>
    <property type="evidence" value="ECO:0007669"/>
    <property type="project" value="UniProtKB-SubCell"/>
</dbReference>
<dbReference type="PROSITE" id="PS50071">
    <property type="entry name" value="HOMEOBOX_2"/>
    <property type="match status" value="1"/>
</dbReference>
<sequence>MMMSGGRMYGGSNVIFMGNDQRTPCSSDEFEALLSSPIFNGSRSVVNLGEVTGNVTKRPFYTTLEQEETGDEELEDCFHPPEKKRRLTAEQVQFLERSFEVENKLEPERKIQLARDLGLQPRQVAVWFQNRRARWKTKQLERDYDILKSRYETLRVDYDNLLKEKDKLRAEVIFLTDKMHSKDQDLKIQTKDLETVEKKASSQPTLLSEFFEKSEMGYSVKDPTPICKHEDIVSSGTDSSGVLDDDSPRHIDCGHSSLTDNVNSSHMFEADQSDLSLAEEEDEEEEG</sequence>
<dbReference type="Pfam" id="PF00046">
    <property type="entry name" value="Homeodomain"/>
    <property type="match status" value="1"/>
</dbReference>
<evidence type="ECO:0000256" key="3">
    <source>
        <dbReference type="ARBA" id="ARBA00023125"/>
    </source>
</evidence>
<dbReference type="PANTHER" id="PTHR24326">
    <property type="entry name" value="HOMEOBOX-LEUCINE ZIPPER PROTEIN"/>
    <property type="match status" value="1"/>
</dbReference>
<dbReference type="InterPro" id="IPR003106">
    <property type="entry name" value="Leu_zip_homeo"/>
</dbReference>
<dbReference type="SMART" id="SM00389">
    <property type="entry name" value="HOX"/>
    <property type="match status" value="1"/>
</dbReference>
<dbReference type="Proteomes" id="UP000824469">
    <property type="component" value="Unassembled WGS sequence"/>
</dbReference>
<evidence type="ECO:0000256" key="10">
    <source>
        <dbReference type="SAM" id="Coils"/>
    </source>
</evidence>
<evidence type="ECO:0000313" key="14">
    <source>
        <dbReference type="Proteomes" id="UP000824469"/>
    </source>
</evidence>
<dbReference type="InterPro" id="IPR009057">
    <property type="entry name" value="Homeodomain-like_sf"/>
</dbReference>
<comment type="subcellular location">
    <subcellularLocation>
        <location evidence="1 8 9">Nucleus</location>
    </subcellularLocation>
</comment>
<keyword evidence="4 8" id="KW-0371">Homeobox</keyword>
<evidence type="ECO:0000256" key="2">
    <source>
        <dbReference type="ARBA" id="ARBA00023015"/>
    </source>
</evidence>
<dbReference type="InterPro" id="IPR001356">
    <property type="entry name" value="HD"/>
</dbReference>
<comment type="similarity">
    <text evidence="7">Belongs to the HD-ZIP homeobox family. Class I subfamily.</text>
</comment>
<evidence type="ECO:0000256" key="6">
    <source>
        <dbReference type="ARBA" id="ARBA00023242"/>
    </source>
</evidence>
<evidence type="ECO:0000256" key="4">
    <source>
        <dbReference type="ARBA" id="ARBA00023155"/>
    </source>
</evidence>
<comment type="caution">
    <text evidence="13">The sequence shown here is derived from an EMBL/GenBank/DDBJ whole genome shotgun (WGS) entry which is preliminary data.</text>
</comment>
<organism evidence="13 14">
    <name type="scientific">Taxus chinensis</name>
    <name type="common">Chinese yew</name>
    <name type="synonym">Taxus wallichiana var. chinensis</name>
    <dbReference type="NCBI Taxonomy" id="29808"/>
    <lineage>
        <taxon>Eukaryota</taxon>
        <taxon>Viridiplantae</taxon>
        <taxon>Streptophyta</taxon>
        <taxon>Embryophyta</taxon>
        <taxon>Tracheophyta</taxon>
        <taxon>Spermatophyta</taxon>
        <taxon>Pinopsida</taxon>
        <taxon>Pinidae</taxon>
        <taxon>Conifers II</taxon>
        <taxon>Cupressales</taxon>
        <taxon>Taxaceae</taxon>
        <taxon>Taxus</taxon>
    </lineage>
</organism>
<dbReference type="Pfam" id="PF02183">
    <property type="entry name" value="HALZ"/>
    <property type="match status" value="1"/>
</dbReference>
<protein>
    <recommendedName>
        <fullName evidence="12">Homeobox domain-containing protein</fullName>
    </recommendedName>
</protein>
<dbReference type="GO" id="GO:0043565">
    <property type="term" value="F:sequence-specific DNA binding"/>
    <property type="evidence" value="ECO:0007669"/>
    <property type="project" value="InterPro"/>
</dbReference>
<feature type="non-terminal residue" evidence="13">
    <location>
        <position position="1"/>
    </location>
</feature>
<feature type="domain" description="Homeobox" evidence="12">
    <location>
        <begin position="78"/>
        <end position="138"/>
    </location>
</feature>
<dbReference type="GO" id="GO:0042802">
    <property type="term" value="F:identical protein binding"/>
    <property type="evidence" value="ECO:0007669"/>
    <property type="project" value="UniProtKB-ARBA"/>
</dbReference>
<accession>A0AA38GGR3</accession>
<dbReference type="Gene3D" id="1.10.10.60">
    <property type="entry name" value="Homeodomain-like"/>
    <property type="match status" value="1"/>
</dbReference>
<evidence type="ECO:0000256" key="9">
    <source>
        <dbReference type="RuleBase" id="RU000682"/>
    </source>
</evidence>
<proteinExistence type="inferred from homology"/>
<feature type="region of interest" description="Disordered" evidence="11">
    <location>
        <begin position="222"/>
        <end position="287"/>
    </location>
</feature>
<evidence type="ECO:0000313" key="13">
    <source>
        <dbReference type="EMBL" id="KAH9322816.1"/>
    </source>
</evidence>
<dbReference type="OMA" id="MSGGRMY"/>
<dbReference type="GO" id="GO:0000981">
    <property type="term" value="F:DNA-binding transcription factor activity, RNA polymerase II-specific"/>
    <property type="evidence" value="ECO:0007669"/>
    <property type="project" value="InterPro"/>
</dbReference>
<reference evidence="13 14" key="1">
    <citation type="journal article" date="2021" name="Nat. Plants">
        <title>The Taxus genome provides insights into paclitaxel biosynthesis.</title>
        <authorList>
            <person name="Xiong X."/>
            <person name="Gou J."/>
            <person name="Liao Q."/>
            <person name="Li Y."/>
            <person name="Zhou Q."/>
            <person name="Bi G."/>
            <person name="Li C."/>
            <person name="Du R."/>
            <person name="Wang X."/>
            <person name="Sun T."/>
            <person name="Guo L."/>
            <person name="Liang H."/>
            <person name="Lu P."/>
            <person name="Wu Y."/>
            <person name="Zhang Z."/>
            <person name="Ro D.K."/>
            <person name="Shang Y."/>
            <person name="Huang S."/>
            <person name="Yan J."/>
        </authorList>
    </citation>
    <scope>NUCLEOTIDE SEQUENCE [LARGE SCALE GENOMIC DNA]</scope>
    <source>
        <strain evidence="13">Ta-2019</strain>
    </source>
</reference>
<evidence type="ECO:0000256" key="5">
    <source>
        <dbReference type="ARBA" id="ARBA00023163"/>
    </source>
</evidence>
<dbReference type="PROSITE" id="PS00027">
    <property type="entry name" value="HOMEOBOX_1"/>
    <property type="match status" value="1"/>
</dbReference>
<keyword evidence="6 8" id="KW-0539">Nucleus</keyword>